<feature type="signal peptide" evidence="2">
    <location>
        <begin position="1"/>
        <end position="33"/>
    </location>
</feature>
<keyword evidence="4" id="KW-1185">Reference proteome</keyword>
<evidence type="ECO:0008006" key="5">
    <source>
        <dbReference type="Google" id="ProtNLM"/>
    </source>
</evidence>
<name>A0ABQ1XKN3_9PROT</name>
<proteinExistence type="predicted"/>
<dbReference type="Proteomes" id="UP000648722">
    <property type="component" value="Unassembled WGS sequence"/>
</dbReference>
<accession>A0ABQ1XKN3</accession>
<dbReference type="RefSeq" id="WP_233351751.1">
    <property type="nucleotide sequence ID" value="NZ_BMFS01000003.1"/>
</dbReference>
<protein>
    <recommendedName>
        <fullName evidence="5">DUF1134 domain-containing protein</fullName>
    </recommendedName>
</protein>
<gene>
    <name evidence="3" type="ORF">GCM10007420_09780</name>
</gene>
<dbReference type="Pfam" id="PF06577">
    <property type="entry name" value="EipA"/>
    <property type="match status" value="1"/>
</dbReference>
<comment type="caution">
    <text evidence="3">The sequence shown here is derived from an EMBL/GenBank/DDBJ whole genome shotgun (WGS) entry which is preliminary data.</text>
</comment>
<evidence type="ECO:0000256" key="1">
    <source>
        <dbReference type="SAM" id="MobiDB-lite"/>
    </source>
</evidence>
<keyword evidence="2" id="KW-0732">Signal</keyword>
<evidence type="ECO:0000313" key="3">
    <source>
        <dbReference type="EMBL" id="GGG96208.1"/>
    </source>
</evidence>
<dbReference type="InterPro" id="IPR008325">
    <property type="entry name" value="EipA-like"/>
</dbReference>
<reference evidence="4" key="1">
    <citation type="journal article" date="2019" name="Int. J. Syst. Evol. Microbiol.">
        <title>The Global Catalogue of Microorganisms (GCM) 10K type strain sequencing project: providing services to taxonomists for standard genome sequencing and annotation.</title>
        <authorList>
            <consortium name="The Broad Institute Genomics Platform"/>
            <consortium name="The Broad Institute Genome Sequencing Center for Infectious Disease"/>
            <person name="Wu L."/>
            <person name="Ma J."/>
        </authorList>
    </citation>
    <scope>NUCLEOTIDE SEQUENCE [LARGE SCALE GENOMIC DNA]</scope>
    <source>
        <strain evidence="4">CGMCC 1.12766</strain>
    </source>
</reference>
<feature type="region of interest" description="Disordered" evidence="1">
    <location>
        <begin position="38"/>
        <end position="57"/>
    </location>
</feature>
<evidence type="ECO:0000313" key="4">
    <source>
        <dbReference type="Proteomes" id="UP000648722"/>
    </source>
</evidence>
<dbReference type="PROSITE" id="PS51257">
    <property type="entry name" value="PROKAR_LIPOPROTEIN"/>
    <property type="match status" value="1"/>
</dbReference>
<sequence length="217" mass="22830">MMRLSTISSRPARLAAIAAALSLVMGACATAPAGNAQAQTGQQDAGEPGAQAAGERQTYNSTEIVEAVSDFFGVTAEAAGVLVERIFADLGEPVGYIIGEEASGAVGVGLRYGQGDMVLRGDTGTQRVYWQGPSVGFDAGGNASRVFTLIYDLEDPDRIYQRFPGVEGTAYFIAGLGVNYQRADYITLAPIRSGVGFRAGANVGYLAYSRRRNILPF</sequence>
<organism evidence="3 4">
    <name type="scientific">Glycocaulis albus</name>
    <dbReference type="NCBI Taxonomy" id="1382801"/>
    <lineage>
        <taxon>Bacteria</taxon>
        <taxon>Pseudomonadati</taxon>
        <taxon>Pseudomonadota</taxon>
        <taxon>Alphaproteobacteria</taxon>
        <taxon>Maricaulales</taxon>
        <taxon>Maricaulaceae</taxon>
        <taxon>Glycocaulis</taxon>
    </lineage>
</organism>
<feature type="chain" id="PRO_5045480301" description="DUF1134 domain-containing protein" evidence="2">
    <location>
        <begin position="34"/>
        <end position="217"/>
    </location>
</feature>
<dbReference type="EMBL" id="BMFS01000003">
    <property type="protein sequence ID" value="GGG96208.1"/>
    <property type="molecule type" value="Genomic_DNA"/>
</dbReference>
<evidence type="ECO:0000256" key="2">
    <source>
        <dbReference type="SAM" id="SignalP"/>
    </source>
</evidence>